<feature type="binding site" evidence="8">
    <location>
        <position position="218"/>
    </location>
    <ligand>
        <name>NADP(+)</name>
        <dbReference type="ChEBI" id="CHEBI:58349"/>
    </ligand>
</feature>
<dbReference type="InterPro" id="IPR041121">
    <property type="entry name" value="SDH_C"/>
</dbReference>
<dbReference type="Pfam" id="PF08501">
    <property type="entry name" value="Shikimate_dh_N"/>
    <property type="match status" value="1"/>
</dbReference>
<keyword evidence="6 8" id="KW-0057">Aromatic amino acid biosynthesis</keyword>
<protein>
    <recommendedName>
        <fullName evidence="2 8">Shikimate dehydrogenase (NADP(+))</fullName>
        <shortName evidence="8">SDH</shortName>
        <ecNumber evidence="2 8">1.1.1.25</ecNumber>
    </recommendedName>
</protein>
<feature type="binding site" evidence="8">
    <location>
        <position position="220"/>
    </location>
    <ligand>
        <name>shikimate</name>
        <dbReference type="ChEBI" id="CHEBI:36208"/>
    </ligand>
</feature>
<feature type="domain" description="Shikimate dehydrogenase substrate binding N-terminal" evidence="10">
    <location>
        <begin position="12"/>
        <end position="96"/>
    </location>
</feature>
<dbReference type="GO" id="GO:0004764">
    <property type="term" value="F:shikimate 3-dehydrogenase (NADP+) activity"/>
    <property type="evidence" value="ECO:0007669"/>
    <property type="project" value="UniProtKB-UniRule"/>
</dbReference>
<dbReference type="Pfam" id="PF18317">
    <property type="entry name" value="SDH_C"/>
    <property type="match status" value="1"/>
</dbReference>
<dbReference type="GO" id="GO:0009073">
    <property type="term" value="P:aromatic amino acid family biosynthetic process"/>
    <property type="evidence" value="ECO:0007669"/>
    <property type="project" value="UniProtKB-KW"/>
</dbReference>
<feature type="binding site" evidence="8">
    <location>
        <begin position="155"/>
        <end position="160"/>
    </location>
    <ligand>
        <name>NADP(+)</name>
        <dbReference type="ChEBI" id="CHEBI:58349"/>
    </ligand>
</feature>
<dbReference type="InterPro" id="IPR036291">
    <property type="entry name" value="NAD(P)-bd_dom_sf"/>
</dbReference>
<dbReference type="SUPFAM" id="SSF51735">
    <property type="entry name" value="NAD(P)-binding Rossmann-fold domains"/>
    <property type="match status" value="1"/>
</dbReference>
<dbReference type="HAMAP" id="MF_00222">
    <property type="entry name" value="Shikimate_DH_AroE"/>
    <property type="match status" value="1"/>
</dbReference>
<dbReference type="EC" id="1.1.1.25" evidence="2 8"/>
<keyword evidence="5 8" id="KW-0560">Oxidoreductase</keyword>
<dbReference type="Pfam" id="PF01488">
    <property type="entry name" value="Shikimate_DH"/>
    <property type="match status" value="1"/>
</dbReference>
<feature type="binding site" evidence="8">
    <location>
        <position position="69"/>
    </location>
    <ligand>
        <name>shikimate</name>
        <dbReference type="ChEBI" id="CHEBI:36208"/>
    </ligand>
</feature>
<dbReference type="CDD" id="cd01065">
    <property type="entry name" value="NAD_bind_Shikimate_DH"/>
    <property type="match status" value="1"/>
</dbReference>
<dbReference type="AlphaFoldDB" id="A0A1F7JGK6"/>
<feature type="binding site" evidence="8">
    <location>
        <begin position="132"/>
        <end position="136"/>
    </location>
    <ligand>
        <name>NADP(+)</name>
        <dbReference type="ChEBI" id="CHEBI:58349"/>
    </ligand>
</feature>
<gene>
    <name evidence="8" type="primary">aroE</name>
    <name evidence="12" type="ORF">A3H78_05645</name>
</gene>
<evidence type="ECO:0000256" key="4">
    <source>
        <dbReference type="ARBA" id="ARBA00022857"/>
    </source>
</evidence>
<dbReference type="NCBIfam" id="NF001319">
    <property type="entry name" value="PRK00258.3-3"/>
    <property type="match status" value="1"/>
</dbReference>
<evidence type="ECO:0000256" key="7">
    <source>
        <dbReference type="ARBA" id="ARBA00049442"/>
    </source>
</evidence>
<feature type="binding site" evidence="8">
    <location>
        <position position="241"/>
    </location>
    <ligand>
        <name>NADP(+)</name>
        <dbReference type="ChEBI" id="CHEBI:58349"/>
    </ligand>
</feature>
<feature type="domain" description="Quinate/shikimate 5-dehydrogenase/glutamyl-tRNA reductase" evidence="9">
    <location>
        <begin position="120"/>
        <end position="192"/>
    </location>
</feature>
<feature type="active site" description="Proton acceptor" evidence="8">
    <location>
        <position position="73"/>
    </location>
</feature>
<evidence type="ECO:0000256" key="8">
    <source>
        <dbReference type="HAMAP-Rule" id="MF_00222"/>
    </source>
</evidence>
<dbReference type="Gene3D" id="3.40.50.10860">
    <property type="entry name" value="Leucine Dehydrogenase, chain A, domain 1"/>
    <property type="match status" value="1"/>
</dbReference>
<dbReference type="InterPro" id="IPR046346">
    <property type="entry name" value="Aminoacid_DH-like_N_sf"/>
</dbReference>
<keyword evidence="4 8" id="KW-0521">NADP</keyword>
<evidence type="ECO:0000256" key="1">
    <source>
        <dbReference type="ARBA" id="ARBA00004871"/>
    </source>
</evidence>
<evidence type="ECO:0000313" key="12">
    <source>
        <dbReference type="EMBL" id="OGK54744.1"/>
    </source>
</evidence>
<keyword evidence="3 8" id="KW-0028">Amino-acid biosynthesis</keyword>
<dbReference type="Gene3D" id="3.40.50.720">
    <property type="entry name" value="NAD(P)-binding Rossmann-like Domain"/>
    <property type="match status" value="1"/>
</dbReference>
<feature type="binding site" evidence="8">
    <location>
        <position position="109"/>
    </location>
    <ligand>
        <name>shikimate</name>
        <dbReference type="ChEBI" id="CHEBI:36208"/>
    </ligand>
</feature>
<dbReference type="GO" id="GO:0009423">
    <property type="term" value="P:chorismate biosynthetic process"/>
    <property type="evidence" value="ECO:0007669"/>
    <property type="project" value="UniProtKB-UniRule"/>
</dbReference>
<feature type="binding site" evidence="8">
    <location>
        <position position="94"/>
    </location>
    <ligand>
        <name>shikimate</name>
        <dbReference type="ChEBI" id="CHEBI:36208"/>
    </ligand>
</feature>
<dbReference type="GO" id="GO:0019632">
    <property type="term" value="P:shikimate metabolic process"/>
    <property type="evidence" value="ECO:0007669"/>
    <property type="project" value="InterPro"/>
</dbReference>
<comment type="catalytic activity">
    <reaction evidence="7 8">
        <text>shikimate + NADP(+) = 3-dehydroshikimate + NADPH + H(+)</text>
        <dbReference type="Rhea" id="RHEA:17737"/>
        <dbReference type="ChEBI" id="CHEBI:15378"/>
        <dbReference type="ChEBI" id="CHEBI:16630"/>
        <dbReference type="ChEBI" id="CHEBI:36208"/>
        <dbReference type="ChEBI" id="CHEBI:57783"/>
        <dbReference type="ChEBI" id="CHEBI:58349"/>
        <dbReference type="EC" id="1.1.1.25"/>
    </reaction>
</comment>
<reference evidence="12 13" key="1">
    <citation type="journal article" date="2016" name="Nat. Commun.">
        <title>Thousands of microbial genomes shed light on interconnected biogeochemical processes in an aquifer system.</title>
        <authorList>
            <person name="Anantharaman K."/>
            <person name="Brown C.T."/>
            <person name="Hug L.A."/>
            <person name="Sharon I."/>
            <person name="Castelle C.J."/>
            <person name="Probst A.J."/>
            <person name="Thomas B.C."/>
            <person name="Singh A."/>
            <person name="Wilkins M.J."/>
            <person name="Karaoz U."/>
            <person name="Brodie E.L."/>
            <person name="Williams K.H."/>
            <person name="Hubbard S.S."/>
            <person name="Banfield J.F."/>
        </authorList>
    </citation>
    <scope>NUCLEOTIDE SEQUENCE [LARGE SCALE GENOMIC DNA]</scope>
</reference>
<feature type="binding site" evidence="8">
    <location>
        <position position="85"/>
    </location>
    <ligand>
        <name>NADP(+)</name>
        <dbReference type="ChEBI" id="CHEBI:58349"/>
    </ligand>
</feature>
<dbReference type="InterPro" id="IPR006151">
    <property type="entry name" value="Shikm_DH/Glu-tRNA_Rdtase"/>
</dbReference>
<comment type="pathway">
    <text evidence="1 8">Metabolic intermediate biosynthesis; chorismate biosynthesis; chorismate from D-erythrose 4-phosphate and phosphoenolpyruvate: step 4/7.</text>
</comment>
<proteinExistence type="inferred from homology"/>
<dbReference type="GO" id="GO:0050661">
    <property type="term" value="F:NADP binding"/>
    <property type="evidence" value="ECO:0007669"/>
    <property type="project" value="InterPro"/>
</dbReference>
<evidence type="ECO:0000313" key="13">
    <source>
        <dbReference type="Proteomes" id="UP000177418"/>
    </source>
</evidence>
<feature type="binding site" evidence="8">
    <location>
        <begin position="20"/>
        <end position="22"/>
    </location>
    <ligand>
        <name>shikimate</name>
        <dbReference type="ChEBI" id="CHEBI:36208"/>
    </ligand>
</feature>
<dbReference type="Proteomes" id="UP000177418">
    <property type="component" value="Unassembled WGS sequence"/>
</dbReference>
<comment type="function">
    <text evidence="8">Involved in the biosynthesis of the chorismate, which leads to the biosynthesis of aromatic amino acids. Catalyzes the reversible NADPH linked reduction of 3-dehydroshikimate (DHSA) to yield shikimate (SA).</text>
</comment>
<evidence type="ECO:0000259" key="11">
    <source>
        <dbReference type="Pfam" id="PF18317"/>
    </source>
</evidence>
<dbReference type="InterPro" id="IPR011342">
    <property type="entry name" value="Shikimate_DH"/>
</dbReference>
<comment type="similarity">
    <text evidence="8">Belongs to the shikimate dehydrogenase family.</text>
</comment>
<evidence type="ECO:0000256" key="3">
    <source>
        <dbReference type="ARBA" id="ARBA00022605"/>
    </source>
</evidence>
<comment type="subunit">
    <text evidence="8">Homodimer.</text>
</comment>
<feature type="domain" description="SDH C-terminal" evidence="11">
    <location>
        <begin position="241"/>
        <end position="271"/>
    </location>
</feature>
<organism evidence="12 13">
    <name type="scientific">Candidatus Roizmanbacteria bacterium RIFCSPLOWO2_02_FULL_36_11</name>
    <dbReference type="NCBI Taxonomy" id="1802071"/>
    <lineage>
        <taxon>Bacteria</taxon>
        <taxon>Candidatus Roizmaniibacteriota</taxon>
    </lineage>
</organism>
<evidence type="ECO:0000259" key="9">
    <source>
        <dbReference type="Pfam" id="PF01488"/>
    </source>
</evidence>
<dbReference type="EMBL" id="MGAV01000013">
    <property type="protein sequence ID" value="OGK54744.1"/>
    <property type="molecule type" value="Genomic_DNA"/>
</dbReference>
<feature type="binding site" evidence="8">
    <location>
        <position position="248"/>
    </location>
    <ligand>
        <name>shikimate</name>
        <dbReference type="ChEBI" id="CHEBI:36208"/>
    </ligand>
</feature>
<dbReference type="InterPro" id="IPR013708">
    <property type="entry name" value="Shikimate_DH-bd_N"/>
</dbReference>
<dbReference type="UniPathway" id="UPA00053">
    <property type="reaction ID" value="UER00087"/>
</dbReference>
<dbReference type="PANTHER" id="PTHR21089">
    <property type="entry name" value="SHIKIMATE DEHYDROGENASE"/>
    <property type="match status" value="1"/>
</dbReference>
<dbReference type="PANTHER" id="PTHR21089:SF1">
    <property type="entry name" value="BIFUNCTIONAL 3-DEHYDROQUINATE DEHYDRATASE_SHIKIMATE DEHYDROGENASE, CHLOROPLASTIC"/>
    <property type="match status" value="1"/>
</dbReference>
<evidence type="ECO:0000256" key="6">
    <source>
        <dbReference type="ARBA" id="ARBA00023141"/>
    </source>
</evidence>
<evidence type="ECO:0000259" key="10">
    <source>
        <dbReference type="Pfam" id="PF08501"/>
    </source>
</evidence>
<dbReference type="SUPFAM" id="SSF53223">
    <property type="entry name" value="Aminoacid dehydrogenase-like, N-terminal domain"/>
    <property type="match status" value="1"/>
</dbReference>
<dbReference type="NCBIfam" id="TIGR00507">
    <property type="entry name" value="aroE"/>
    <property type="match status" value="1"/>
</dbReference>
<name>A0A1F7JGK6_9BACT</name>
<evidence type="ECO:0000256" key="5">
    <source>
        <dbReference type="ARBA" id="ARBA00023002"/>
    </source>
</evidence>
<dbReference type="GO" id="GO:0008652">
    <property type="term" value="P:amino acid biosynthetic process"/>
    <property type="evidence" value="ECO:0007669"/>
    <property type="project" value="UniProtKB-KW"/>
</dbReference>
<evidence type="ECO:0000256" key="2">
    <source>
        <dbReference type="ARBA" id="ARBA00012962"/>
    </source>
</evidence>
<comment type="caution">
    <text evidence="12">The sequence shown here is derived from an EMBL/GenBank/DDBJ whole genome shotgun (WGS) entry which is preliminary data.</text>
</comment>
<accession>A0A1F7JGK6</accession>
<dbReference type="InterPro" id="IPR022893">
    <property type="entry name" value="Shikimate_DH_fam"/>
</dbReference>
<sequence length="279" mass="30791">MNISAKTKICMVIGDPIEHSLSPIMHNAGYEKVGIDSEFVFLACNVIVDQIADFVAGIKAMKIRGVSCTLPHKMEVMKYMDDIDEIAKKIGAVNTIVNDRGVLKGYNTDLIGAIAPLQKITLLENKKVALIGAGGVARAFAYGLTQKGSNLTIYNRTIEKAQELATKFGGDARSFDTLEDVKNMDIIINATSVGLDPNYNESSLPKKLITDKHIVFDVIYVPYDTKLLRDAKQKGARIIHGIEMLLQQGIAQFKLYTGYDAPEETMRNALLDHLNRKTK</sequence>